<dbReference type="PANTHER" id="PTHR13696">
    <property type="entry name" value="P-LOOP CONTAINING NUCLEOSIDE TRIPHOSPHATE HYDROLASE"/>
    <property type="match status" value="1"/>
</dbReference>
<protein>
    <submittedName>
        <fullName evidence="2">Chromosome partitioning protein</fullName>
    </submittedName>
</protein>
<comment type="caution">
    <text evidence="2">The sequence shown here is derived from an EMBL/GenBank/DDBJ whole genome shotgun (WGS) entry which is preliminary data.</text>
</comment>
<evidence type="ECO:0000313" key="2">
    <source>
        <dbReference type="EMBL" id="OUO57643.1"/>
    </source>
</evidence>
<gene>
    <name evidence="2" type="ORF">B5F75_02385</name>
</gene>
<dbReference type="InterPro" id="IPR027417">
    <property type="entry name" value="P-loop_NTPase"/>
</dbReference>
<evidence type="ECO:0000313" key="3">
    <source>
        <dbReference type="Proteomes" id="UP000196368"/>
    </source>
</evidence>
<dbReference type="SUPFAM" id="SSF52540">
    <property type="entry name" value="P-loop containing nucleoside triphosphate hydrolases"/>
    <property type="match status" value="1"/>
</dbReference>
<dbReference type="PANTHER" id="PTHR13696:SF52">
    <property type="entry name" value="PARA FAMILY PROTEIN CT_582"/>
    <property type="match status" value="1"/>
</dbReference>
<dbReference type="Gene3D" id="3.40.50.300">
    <property type="entry name" value="P-loop containing nucleotide triphosphate hydrolases"/>
    <property type="match status" value="1"/>
</dbReference>
<name>A0A1Y4DEP4_9BACT</name>
<dbReference type="FunFam" id="3.40.50.300:FF:000285">
    <property type="entry name" value="Sporulation initiation inhibitor Soj"/>
    <property type="match status" value="1"/>
</dbReference>
<evidence type="ECO:0000259" key="1">
    <source>
        <dbReference type="Pfam" id="PF13614"/>
    </source>
</evidence>
<feature type="domain" description="AAA" evidence="1">
    <location>
        <begin position="3"/>
        <end position="178"/>
    </location>
</feature>
<reference evidence="3" key="1">
    <citation type="submission" date="2017-04" db="EMBL/GenBank/DDBJ databases">
        <title>Function of individual gut microbiota members based on whole genome sequencing of pure cultures obtained from chicken caecum.</title>
        <authorList>
            <person name="Medvecky M."/>
            <person name="Cejkova D."/>
            <person name="Polansky O."/>
            <person name="Karasova D."/>
            <person name="Kubasova T."/>
            <person name="Cizek A."/>
            <person name="Rychlik I."/>
        </authorList>
    </citation>
    <scope>NUCLEOTIDE SEQUENCE [LARGE SCALE GENOMIC DNA]</scope>
    <source>
        <strain evidence="3">An273</strain>
    </source>
</reference>
<proteinExistence type="predicted"/>
<dbReference type="OrthoDB" id="9815116at2"/>
<sequence>MGEIVVVANQKGGVGKTTTSINLSYALACLNQQVLLVDFDPQGNAGSGLGVTVADGEKSVYHLLTKTAPFEQVVRQTSSEMLDVLPACKDLAGAEVELVNVRGRENMLKDALAPFRGMYDYIIIDCPPSLGLLTLNAMMAADSVITPVQCEYYAMEGLAHFMSTVSKIKQFLHPKLKMDGGVLTMYDARMNLSKQVFAEVSRFFGDQVYKTPIPRNIRLAEAPSFGQSIFDYDPACRGANAYIQLAIEFLTRRGADPTQYKDFKMTGEMPLNYDFGG</sequence>
<organism evidence="2 3">
    <name type="scientific">Candidatus Avelusimicrobium gallicola</name>
    <dbReference type="NCBI Taxonomy" id="2562704"/>
    <lineage>
        <taxon>Bacteria</taxon>
        <taxon>Pseudomonadati</taxon>
        <taxon>Elusimicrobiota</taxon>
        <taxon>Elusimicrobia</taxon>
        <taxon>Elusimicrobiales</taxon>
        <taxon>Elusimicrobiaceae</taxon>
        <taxon>Candidatus Avelusimicrobium</taxon>
    </lineage>
</organism>
<dbReference type="RefSeq" id="WP_087287358.1">
    <property type="nucleotide sequence ID" value="NZ_NFJD01000001.1"/>
</dbReference>
<dbReference type="InterPro" id="IPR050678">
    <property type="entry name" value="DNA_Partitioning_ATPase"/>
</dbReference>
<dbReference type="InterPro" id="IPR025669">
    <property type="entry name" value="AAA_dom"/>
</dbReference>
<dbReference type="CDD" id="cd02042">
    <property type="entry name" value="ParAB_family"/>
    <property type="match status" value="1"/>
</dbReference>
<dbReference type="Proteomes" id="UP000196368">
    <property type="component" value="Unassembled WGS sequence"/>
</dbReference>
<dbReference type="AlphaFoldDB" id="A0A1Y4DEP4"/>
<accession>A0A1Y4DEP4</accession>
<dbReference type="Pfam" id="PF13614">
    <property type="entry name" value="AAA_31"/>
    <property type="match status" value="1"/>
</dbReference>
<dbReference type="EMBL" id="NFJD01000001">
    <property type="protein sequence ID" value="OUO57643.1"/>
    <property type="molecule type" value="Genomic_DNA"/>
</dbReference>
<keyword evidence="3" id="KW-1185">Reference proteome</keyword>